<gene>
    <name evidence="1" type="ORF">OWV82_008801</name>
</gene>
<dbReference type="EMBL" id="CM051397">
    <property type="protein sequence ID" value="KAJ4721075.1"/>
    <property type="molecule type" value="Genomic_DNA"/>
</dbReference>
<evidence type="ECO:0000313" key="2">
    <source>
        <dbReference type="Proteomes" id="UP001164539"/>
    </source>
</evidence>
<name>A0ACC1YBC8_MELAZ</name>
<keyword evidence="2" id="KW-1185">Reference proteome</keyword>
<evidence type="ECO:0000313" key="1">
    <source>
        <dbReference type="EMBL" id="KAJ4721075.1"/>
    </source>
</evidence>
<reference evidence="1 2" key="1">
    <citation type="journal article" date="2023" name="Science">
        <title>Complex scaffold remodeling in plant triterpene biosynthesis.</title>
        <authorList>
            <person name="De La Pena R."/>
            <person name="Hodgson H."/>
            <person name="Liu J.C."/>
            <person name="Stephenson M.J."/>
            <person name="Martin A.C."/>
            <person name="Owen C."/>
            <person name="Harkess A."/>
            <person name="Leebens-Mack J."/>
            <person name="Jimenez L.E."/>
            <person name="Osbourn A."/>
            <person name="Sattely E.S."/>
        </authorList>
    </citation>
    <scope>NUCLEOTIDE SEQUENCE [LARGE SCALE GENOMIC DNA]</scope>
    <source>
        <strain evidence="2">cv. JPN11</strain>
        <tissue evidence="1">Leaf</tissue>
    </source>
</reference>
<dbReference type="Proteomes" id="UP001164539">
    <property type="component" value="Chromosome 4"/>
</dbReference>
<organism evidence="1 2">
    <name type="scientific">Melia azedarach</name>
    <name type="common">Chinaberry tree</name>
    <dbReference type="NCBI Taxonomy" id="155640"/>
    <lineage>
        <taxon>Eukaryota</taxon>
        <taxon>Viridiplantae</taxon>
        <taxon>Streptophyta</taxon>
        <taxon>Embryophyta</taxon>
        <taxon>Tracheophyta</taxon>
        <taxon>Spermatophyta</taxon>
        <taxon>Magnoliopsida</taxon>
        <taxon>eudicotyledons</taxon>
        <taxon>Gunneridae</taxon>
        <taxon>Pentapetalae</taxon>
        <taxon>rosids</taxon>
        <taxon>malvids</taxon>
        <taxon>Sapindales</taxon>
        <taxon>Meliaceae</taxon>
        <taxon>Melia</taxon>
    </lineage>
</organism>
<protein>
    <submittedName>
        <fullName evidence="1">S-norcoclaurine synthase</fullName>
    </submittedName>
</protein>
<sequence length="154" mass="17096">MSGEVSHELEVNVPANQAWELYGTIQLAKLVEKEVVNIDRIEVQGDGGLGTILHLIFKEGTPGFGSYKEKFTKVDDEKRVKETEVVEGGFADLGFTLYRVIFEIIEKGNNSCIIKSTIQYEVKEEAAANAQYASIQPLANIAEISKNYLIKNKA</sequence>
<comment type="caution">
    <text evidence="1">The sequence shown here is derived from an EMBL/GenBank/DDBJ whole genome shotgun (WGS) entry which is preliminary data.</text>
</comment>
<proteinExistence type="predicted"/>
<accession>A0ACC1YBC8</accession>